<keyword evidence="3" id="KW-1185">Reference proteome</keyword>
<dbReference type="KEGG" id="rbd:ALSL_2148"/>
<evidence type="ECO:0000313" key="2">
    <source>
        <dbReference type="EMBL" id="BBD80774.1"/>
    </source>
</evidence>
<dbReference type="EMBL" id="AP018560">
    <property type="protein sequence ID" value="BBD80774.1"/>
    <property type="molecule type" value="Genomic_DNA"/>
</dbReference>
<accession>A0A2Z6E7X2</accession>
<organism evidence="2 3">
    <name type="scientific">Aerosticca soli</name>
    <dbReference type="NCBI Taxonomy" id="2010829"/>
    <lineage>
        <taxon>Bacteria</taxon>
        <taxon>Pseudomonadati</taxon>
        <taxon>Pseudomonadota</taxon>
        <taxon>Gammaproteobacteria</taxon>
        <taxon>Lysobacterales</taxon>
        <taxon>Rhodanobacteraceae</taxon>
        <taxon>Aerosticca</taxon>
    </lineage>
</organism>
<sequence length="163" mass="17899">MNAVRQPQENRPSIYARMGQLLGTPIGSEADLLRLTKAGIPARRYLLLAERLRLAPGAIGAESTLRRRVRTLHSAAVQRRGRGKSEAEPRLTPAESERLLRLTRVVSEASELFGDEAAALDWLNTPGDFLHDGSQVTPMRLAETDAGARLVEALIQRTAHGLF</sequence>
<evidence type="ECO:0000313" key="3">
    <source>
        <dbReference type="Proteomes" id="UP000270530"/>
    </source>
</evidence>
<name>A0A2Z6E7X2_9GAMM</name>
<reference evidence="3" key="1">
    <citation type="submission" date="2018-04" db="EMBL/GenBank/DDBJ databases">
        <authorList>
            <person name="Watanabe M."/>
            <person name="Kojima H."/>
        </authorList>
    </citation>
    <scope>NUCLEOTIDE SEQUENCE [LARGE SCALE GENOMIC DNA]</scope>
    <source>
        <strain evidence="3">Dysh456</strain>
    </source>
</reference>
<dbReference type="InterPro" id="IPR011979">
    <property type="entry name" value="Antitox_Xre"/>
</dbReference>
<gene>
    <name evidence="2" type="ORF">ALSL_2148</name>
</gene>
<dbReference type="InterPro" id="IPR024467">
    <property type="entry name" value="Xre/MbcA/ParS-like_toxin-bd"/>
</dbReference>
<dbReference type="Pfam" id="PF09722">
    <property type="entry name" value="Xre_MbcA_ParS_C"/>
    <property type="match status" value="1"/>
</dbReference>
<dbReference type="AlphaFoldDB" id="A0A2Z6E7X2"/>
<proteinExistence type="predicted"/>
<protein>
    <recommendedName>
        <fullName evidence="1">Antitoxin Xre/MbcA/ParS-like toxin-binding domain-containing protein</fullName>
    </recommendedName>
</protein>
<feature type="domain" description="Antitoxin Xre/MbcA/ParS-like toxin-binding" evidence="1">
    <location>
        <begin position="109"/>
        <end position="161"/>
    </location>
</feature>
<dbReference type="RefSeq" id="WP_161970950.1">
    <property type="nucleotide sequence ID" value="NZ_AP018560.1"/>
</dbReference>
<evidence type="ECO:0000259" key="1">
    <source>
        <dbReference type="Pfam" id="PF09722"/>
    </source>
</evidence>
<dbReference type="NCBIfam" id="TIGR02293">
    <property type="entry name" value="TAS_TIGR02293"/>
    <property type="match status" value="1"/>
</dbReference>
<reference evidence="3" key="2">
    <citation type="submission" date="2018-06" db="EMBL/GenBank/DDBJ databases">
        <title>Genome sequence of Rhodanobacteraceae bacterium strain Dysh456.</title>
        <authorList>
            <person name="Fukui M."/>
        </authorList>
    </citation>
    <scope>NUCLEOTIDE SEQUENCE [LARGE SCALE GENOMIC DNA]</scope>
    <source>
        <strain evidence="3">Dysh456</strain>
    </source>
</reference>
<dbReference type="Proteomes" id="UP000270530">
    <property type="component" value="Chromosome"/>
</dbReference>